<protein>
    <submittedName>
        <fullName evidence="1">Uncharacterized protein</fullName>
    </submittedName>
</protein>
<dbReference type="Gene3D" id="3.20.80.10">
    <property type="entry name" value="Regulatory factor, effector binding domain"/>
    <property type="match status" value="1"/>
</dbReference>
<organism evidence="1 2">
    <name type="scientific">Flavobacterium nakdongensis</name>
    <dbReference type="NCBI Taxonomy" id="3073563"/>
    <lineage>
        <taxon>Bacteria</taxon>
        <taxon>Pseudomonadati</taxon>
        <taxon>Bacteroidota</taxon>
        <taxon>Flavobacteriia</taxon>
        <taxon>Flavobacteriales</taxon>
        <taxon>Flavobacteriaceae</taxon>
        <taxon>Flavobacterium</taxon>
    </lineage>
</organism>
<dbReference type="SUPFAM" id="SSF55136">
    <property type="entry name" value="Probable bacterial effector-binding domain"/>
    <property type="match status" value="1"/>
</dbReference>
<dbReference type="EMBL" id="CP133721">
    <property type="protein sequence ID" value="WMW78644.1"/>
    <property type="molecule type" value="Genomic_DNA"/>
</dbReference>
<name>A0ABY9RBW5_9FLAO</name>
<dbReference type="Proteomes" id="UP001180481">
    <property type="component" value="Chromosome"/>
</dbReference>
<evidence type="ECO:0000313" key="1">
    <source>
        <dbReference type="EMBL" id="WMW78644.1"/>
    </source>
</evidence>
<evidence type="ECO:0000313" key="2">
    <source>
        <dbReference type="Proteomes" id="UP001180481"/>
    </source>
</evidence>
<gene>
    <name evidence="1" type="ORF">RF683_04155</name>
</gene>
<dbReference type="RefSeq" id="WP_309532941.1">
    <property type="nucleotide sequence ID" value="NZ_CP133721.1"/>
</dbReference>
<dbReference type="SUPFAM" id="SSF55961">
    <property type="entry name" value="Bet v1-like"/>
    <property type="match status" value="1"/>
</dbReference>
<keyword evidence="2" id="KW-1185">Reference proteome</keyword>
<reference evidence="1" key="1">
    <citation type="submission" date="2023-09" db="EMBL/GenBank/DDBJ databases">
        <title>Flavobacterium sp. 20NA77.7 isolated from freshwater.</title>
        <authorList>
            <person name="Le V."/>
            <person name="Ko S.-R."/>
            <person name="Ahn C.-Y."/>
            <person name="Oh H.-M."/>
        </authorList>
    </citation>
    <scope>NUCLEOTIDE SEQUENCE</scope>
    <source>
        <strain evidence="1">20NA77.7</strain>
    </source>
</reference>
<accession>A0ABY9RBW5</accession>
<dbReference type="InterPro" id="IPR011256">
    <property type="entry name" value="Reg_factor_effector_dom_sf"/>
</dbReference>
<proteinExistence type="predicted"/>
<sequence length="351" mass="40283">MKILQYLFLLFLLFLLAFVVFVATQPATYEVTKTKEIKLPVAQVFEYVNDYSNWKDWQQFETEEAVDYKFSANTIGKKSYVKWNNALMNTIYAEKDSITQVYLKDENKETIHWKFSKINEGTLIKVVIKGTLSFKEKIFSVLSGGITNYAGEAIENSLLKIEDYLVHEVGNYKITVHGLVRQMGRNYIEQKDSCAVKDFPKKSKALLKTMKEFIKNNNIKTLGEPFVIFNGAPLGTKIKYAMCVPVQDEIMTTPESEMQGNHFNEFLAIKTTLKGDYSHMKKAWNKVKNYIATSKYAEDENSIYIGEYKKALPEVAIPSEWVTEIYIPVVMKSSRKKAQQDSTAVAKDSTK</sequence>